<dbReference type="InterPro" id="IPR022303">
    <property type="entry name" value="Conjug_Trfer_ATPase"/>
</dbReference>
<reference evidence="1 2" key="1">
    <citation type="submission" date="2018-12" db="EMBL/GenBank/DDBJ databases">
        <authorList>
            <consortium name="Pathogen Informatics"/>
        </authorList>
    </citation>
    <scope>NUCLEOTIDE SEQUENCE [LARGE SCALE GENOMIC DNA]</scope>
    <source>
        <strain evidence="1 2">NCTC12871</strain>
    </source>
</reference>
<protein>
    <submittedName>
        <fullName evidence="1">Conjugal transfer ATPase TrbE</fullName>
    </submittedName>
</protein>
<dbReference type="OrthoDB" id="5555485at2"/>
<dbReference type="Gene3D" id="3.40.50.300">
    <property type="entry name" value="P-loop containing nucleotide triphosphate hydrolases"/>
    <property type="match status" value="2"/>
</dbReference>
<dbReference type="KEGG" id="adp:NCTC12871_00846"/>
<dbReference type="Proteomes" id="UP000279799">
    <property type="component" value="Chromosome"/>
</dbReference>
<dbReference type="RefSeq" id="WP_126599289.1">
    <property type="nucleotide sequence ID" value="NZ_LR134510.1"/>
</dbReference>
<sequence>MLNFFKRKSEDNVTPKAIKCSTDVDDTPTSMIEHATTAPVLDGTPNSRPSFLKRRGNYTNHEYKQQFIPMDSFVDKLPYVEFLDAENVLLLEDGKSVAAVFELTVIGTEGRSLDYLEEIRTQITHALQDSFAELDTHPWVVQFFCQDDEMAMEYEDILRQYVRPNAQGSEFTENWLKVMGKHLRDVSKSGGLFEDKAVTGTQWRGQQRRTRMVIYRYVNPNMTFDRALEDLNATCESVTNALLGAGVKSKRCNGYEVHQWLLRWFNPNPVDYERAEDFYKVAHYTESTGVKKDDPFLYNDFTETLLVQSPRTEGEFWYFDELPHTVVVVDSLRRSPEVGHLTGEVKRGDNVNALFDLLPEHTIMAMTIVVYPQDLLENHLLKISKGALGENTESIYTKSAVTQVKQYLQEKHKLYQSSLCFFLRAKDEKTLISQRRKLVTTLQATGLIATREGAEIAPLSSYIRWLPMVFDPQSDPKHLYTKFNFVQHIANLLPLFGRSIGTRHPGITYFNRGGSPLDFDPLNKDDRAKSGHLLLLGPTGAGKSATLNGKIAQLMAMYRPRLFIIEAGNSFGLMAEYAKRYGLTVNHIQLKPGSGVSLPLFADAQKVIDAYNIDDIIFDNEKRFDDSPVIPLAEDANIEVDTQNDVDNDILADDQRDILGEMEIIARLMITGGKEKEYEKMTRADEAMIRRAIILAANQTRKAGKTCLTEDIAKAFHEISKDATLPPKYRERAYEMGESIGLFCQPGSFDAELFNRDGEPWPDADITLVDLATLARDGYDVQLSIAYISLINHINSMGEKYQFSGRPIVNITDEAHIITVNPMLASFLAKGGKMWRKLGIWLWLATQNMADFPDVAKKLLSMLEWWELLYLEKDEVNQVSRFKQLTPEQTDLLLSTKKENRKYTEGVVLSSKMEALFRVVPPSIYLALAMTENEEKAERAELMRKHGISELDAALMVAKNIDNARGINE</sequence>
<organism evidence="1 2">
    <name type="scientific">Actinobacillus delphinicola</name>
    <dbReference type="NCBI Taxonomy" id="51161"/>
    <lineage>
        <taxon>Bacteria</taxon>
        <taxon>Pseudomonadati</taxon>
        <taxon>Pseudomonadota</taxon>
        <taxon>Gammaproteobacteria</taxon>
        <taxon>Pasteurellales</taxon>
        <taxon>Pasteurellaceae</taxon>
        <taxon>Actinobacillus</taxon>
    </lineage>
</organism>
<keyword evidence="2" id="KW-1185">Reference proteome</keyword>
<dbReference type="EMBL" id="LR134510">
    <property type="protein sequence ID" value="VEJ09393.1"/>
    <property type="molecule type" value="Genomic_DNA"/>
</dbReference>
<evidence type="ECO:0000313" key="2">
    <source>
        <dbReference type="Proteomes" id="UP000279799"/>
    </source>
</evidence>
<dbReference type="AlphaFoldDB" id="A0A448TU66"/>
<proteinExistence type="predicted"/>
<accession>A0A448TU66</accession>
<dbReference type="NCBIfam" id="TIGR03744">
    <property type="entry name" value="traC_PFL_4706"/>
    <property type="match status" value="1"/>
</dbReference>
<dbReference type="Pfam" id="PF11130">
    <property type="entry name" value="TraC_F_IV"/>
    <property type="match status" value="1"/>
</dbReference>
<gene>
    <name evidence="1" type="ORF">NCTC12871_00846</name>
</gene>
<name>A0A448TU66_9PAST</name>
<dbReference type="InterPro" id="IPR025955">
    <property type="entry name" value="TraC/Conjuga_ATPase"/>
</dbReference>
<dbReference type="InterPro" id="IPR027417">
    <property type="entry name" value="P-loop_NTPase"/>
</dbReference>
<evidence type="ECO:0000313" key="1">
    <source>
        <dbReference type="EMBL" id="VEJ09393.1"/>
    </source>
</evidence>
<dbReference type="SUPFAM" id="SSF52540">
    <property type="entry name" value="P-loop containing nucleoside triphosphate hydrolases"/>
    <property type="match status" value="1"/>
</dbReference>